<dbReference type="EC" id="2.6.1.13" evidence="3"/>
<keyword evidence="5 9" id="KW-0808">Transferase</keyword>
<evidence type="ECO:0000256" key="2">
    <source>
        <dbReference type="ARBA" id="ARBA00004998"/>
    </source>
</evidence>
<accession>A0A3N0X756</accession>
<dbReference type="GO" id="GO:0004587">
    <property type="term" value="F:ornithine aminotransferase activity"/>
    <property type="evidence" value="ECO:0007669"/>
    <property type="project" value="UniProtKB-EC"/>
</dbReference>
<evidence type="ECO:0000256" key="4">
    <source>
        <dbReference type="ARBA" id="ARBA00022576"/>
    </source>
</evidence>
<dbReference type="Gene3D" id="3.40.640.10">
    <property type="entry name" value="Type I PLP-dependent aspartate aminotransferase-like (Major domain)"/>
    <property type="match status" value="1"/>
</dbReference>
<protein>
    <recommendedName>
        <fullName evidence="3">ornithine aminotransferase</fullName>
        <ecNumber evidence="3">2.6.1.13</ecNumber>
    </recommendedName>
    <alternativeName>
        <fullName evidence="7">Ornithine--oxo-acid aminotransferase</fullName>
    </alternativeName>
</protein>
<keyword evidence="6 8" id="KW-0663">Pyridoxal phosphate</keyword>
<proteinExistence type="inferred from homology"/>
<evidence type="ECO:0000256" key="6">
    <source>
        <dbReference type="ARBA" id="ARBA00022898"/>
    </source>
</evidence>
<dbReference type="InterPro" id="IPR015421">
    <property type="entry name" value="PyrdxlP-dep_Trfase_major"/>
</dbReference>
<dbReference type="InterPro" id="IPR010164">
    <property type="entry name" value="Orn_aminotrans"/>
</dbReference>
<organism evidence="9 10">
    <name type="scientific">Epilithonimonas hominis</name>
    <dbReference type="NCBI Taxonomy" id="420404"/>
    <lineage>
        <taxon>Bacteria</taxon>
        <taxon>Pseudomonadati</taxon>
        <taxon>Bacteroidota</taxon>
        <taxon>Flavobacteriia</taxon>
        <taxon>Flavobacteriales</taxon>
        <taxon>Weeksellaceae</taxon>
        <taxon>Chryseobacterium group</taxon>
        <taxon>Epilithonimonas</taxon>
    </lineage>
</organism>
<dbReference type="NCBIfam" id="TIGR01885">
    <property type="entry name" value="Orn_aminotrans"/>
    <property type="match status" value="1"/>
</dbReference>
<dbReference type="UniPathway" id="UPA00098">
    <property type="reaction ID" value="UER00358"/>
</dbReference>
<dbReference type="InterPro" id="IPR050103">
    <property type="entry name" value="Class-III_PLP-dep_AT"/>
</dbReference>
<gene>
    <name evidence="9" type="primary">rocD</name>
    <name evidence="9" type="ORF">EGH73_08805</name>
</gene>
<dbReference type="FunFam" id="3.90.1150.10:FF:000152">
    <property type="entry name" value="Ornithine aminotransferase"/>
    <property type="match status" value="2"/>
</dbReference>
<sequence length="414" mass="45386">MSTAVQEKNSQYFINLEEKHGAHNYHPLPVVLERGEGVFVWDVEGKKYYDFLSAYSAVNQGHSHPKIIDALVNQAKKLALTSRAFYNSNLGEYEKKITSLFGFDKVLPMNSGAEAVETAVKLARKWSYEVKGISENAAKIIVCENNFHGRTTTIVSFSNDPDANQNYGPFTPGFVKIPYNDLAALEETLSNNAQNIAAFLAEPIQGEAGVYVPDEGFLKGASELCKKYNVLFIADEVQTGIARTGRLIACHHEDVQPDILILGKALSGGMYPVSAVLANNDIMNVIKPGQHGSTFGGNPIACAVAVAALDVVEEEKLSERAEDLGQLFRSEIEKLIEKTDLITKVRGKGLLNAILINDSPDSKTAWNLCLQLKENGLLAKPTHGNIIRLAPPLVITEEQLLDCVKIIEKTILEF</sequence>
<comment type="similarity">
    <text evidence="8">Belongs to the class-III pyridoxal-phosphate-dependent aminotransferase family.</text>
</comment>
<comment type="cofactor">
    <cofactor evidence="1">
        <name>pyridoxal 5'-phosphate</name>
        <dbReference type="ChEBI" id="CHEBI:597326"/>
    </cofactor>
</comment>
<keyword evidence="4 9" id="KW-0032">Aminotransferase</keyword>
<dbReference type="EMBL" id="RJTU01000061">
    <property type="protein sequence ID" value="ROI13216.1"/>
    <property type="molecule type" value="Genomic_DNA"/>
</dbReference>
<comment type="caution">
    <text evidence="9">The sequence shown here is derived from an EMBL/GenBank/DDBJ whole genome shotgun (WGS) entry which is preliminary data.</text>
</comment>
<dbReference type="CDD" id="cd00610">
    <property type="entry name" value="OAT_like"/>
    <property type="match status" value="1"/>
</dbReference>
<dbReference type="PANTHER" id="PTHR11986:SF18">
    <property type="entry name" value="ORNITHINE AMINOTRANSFERASE, MITOCHONDRIAL"/>
    <property type="match status" value="1"/>
</dbReference>
<evidence type="ECO:0000256" key="7">
    <source>
        <dbReference type="ARBA" id="ARBA00030587"/>
    </source>
</evidence>
<dbReference type="GO" id="GO:0010121">
    <property type="term" value="P:L-arginine catabolic process to proline via ornithine"/>
    <property type="evidence" value="ECO:0007669"/>
    <property type="project" value="TreeGrafter"/>
</dbReference>
<dbReference type="SUPFAM" id="SSF53383">
    <property type="entry name" value="PLP-dependent transferases"/>
    <property type="match status" value="1"/>
</dbReference>
<dbReference type="Pfam" id="PF00202">
    <property type="entry name" value="Aminotran_3"/>
    <property type="match status" value="1"/>
</dbReference>
<dbReference type="InterPro" id="IPR015422">
    <property type="entry name" value="PyrdxlP-dep_Trfase_small"/>
</dbReference>
<reference evidence="10" key="1">
    <citation type="submission" date="2018-11" db="EMBL/GenBank/DDBJ databases">
        <title>Proposal to divide the Flavobacteriaceae and reorganize its genera based on Amino Acid Identity values calculated from whole genome sequences.</title>
        <authorList>
            <person name="Nicholson A.C."/>
            <person name="Gulvik C.A."/>
            <person name="Whitney A.M."/>
            <person name="Humrighouse B.W."/>
            <person name="Bell M."/>
            <person name="Holmes B."/>
            <person name="Steigerwalt A."/>
            <person name="Villarma A."/>
            <person name="Sheth M."/>
            <person name="Batra D."/>
            <person name="Pryor J."/>
            <person name="Bernardet J.-F."/>
            <person name="Hugo C."/>
            <person name="Kampfer P."/>
            <person name="Newman J."/>
            <person name="Mcquiston J."/>
        </authorList>
    </citation>
    <scope>NUCLEOTIDE SEQUENCE [LARGE SCALE GENOMIC DNA]</scope>
    <source>
        <strain evidence="10">DSM 22165</strain>
    </source>
</reference>
<evidence type="ECO:0000313" key="10">
    <source>
        <dbReference type="Proteomes" id="UP000267623"/>
    </source>
</evidence>
<dbReference type="Proteomes" id="UP000267623">
    <property type="component" value="Unassembled WGS sequence"/>
</dbReference>
<dbReference type="PROSITE" id="PS00600">
    <property type="entry name" value="AA_TRANSFER_CLASS_3"/>
    <property type="match status" value="1"/>
</dbReference>
<comment type="pathway">
    <text evidence="2">Amino-acid biosynthesis; L-proline biosynthesis; L-glutamate 5-semialdehyde from L-ornithine: step 1/1.</text>
</comment>
<evidence type="ECO:0000256" key="1">
    <source>
        <dbReference type="ARBA" id="ARBA00001933"/>
    </source>
</evidence>
<dbReference type="PIRSF" id="PIRSF000521">
    <property type="entry name" value="Transaminase_4ab_Lys_Orn"/>
    <property type="match status" value="1"/>
</dbReference>
<dbReference type="GO" id="GO:0042802">
    <property type="term" value="F:identical protein binding"/>
    <property type="evidence" value="ECO:0007669"/>
    <property type="project" value="TreeGrafter"/>
</dbReference>
<dbReference type="InterPro" id="IPR049704">
    <property type="entry name" value="Aminotrans_3_PPA_site"/>
</dbReference>
<dbReference type="InterPro" id="IPR015424">
    <property type="entry name" value="PyrdxlP-dep_Trfase"/>
</dbReference>
<dbReference type="GO" id="GO:0030170">
    <property type="term" value="F:pyridoxal phosphate binding"/>
    <property type="evidence" value="ECO:0007669"/>
    <property type="project" value="InterPro"/>
</dbReference>
<dbReference type="RefSeq" id="WP_123281514.1">
    <property type="nucleotide sequence ID" value="NZ_RJTU01000061.1"/>
</dbReference>
<dbReference type="GO" id="GO:0055129">
    <property type="term" value="P:L-proline biosynthetic process"/>
    <property type="evidence" value="ECO:0007669"/>
    <property type="project" value="UniProtKB-UniPathway"/>
</dbReference>
<dbReference type="PANTHER" id="PTHR11986">
    <property type="entry name" value="AMINOTRANSFERASE CLASS III"/>
    <property type="match status" value="1"/>
</dbReference>
<dbReference type="InterPro" id="IPR005814">
    <property type="entry name" value="Aminotrans_3"/>
</dbReference>
<dbReference type="Gene3D" id="3.90.1150.10">
    <property type="entry name" value="Aspartate Aminotransferase, domain 1"/>
    <property type="match status" value="1"/>
</dbReference>
<dbReference type="FunFam" id="3.40.640.10:FF:000011">
    <property type="entry name" value="Ornithine aminotransferase"/>
    <property type="match status" value="1"/>
</dbReference>
<evidence type="ECO:0000313" key="9">
    <source>
        <dbReference type="EMBL" id="ROI13216.1"/>
    </source>
</evidence>
<name>A0A3N0X756_9FLAO</name>
<dbReference type="AlphaFoldDB" id="A0A3N0X756"/>
<evidence type="ECO:0000256" key="5">
    <source>
        <dbReference type="ARBA" id="ARBA00022679"/>
    </source>
</evidence>
<dbReference type="GO" id="GO:0019544">
    <property type="term" value="P:L-arginine catabolic process to L-glutamate"/>
    <property type="evidence" value="ECO:0007669"/>
    <property type="project" value="TreeGrafter"/>
</dbReference>
<dbReference type="GO" id="GO:0005737">
    <property type="term" value="C:cytoplasm"/>
    <property type="evidence" value="ECO:0007669"/>
    <property type="project" value="TreeGrafter"/>
</dbReference>
<evidence type="ECO:0000256" key="8">
    <source>
        <dbReference type="RuleBase" id="RU003560"/>
    </source>
</evidence>
<evidence type="ECO:0000256" key="3">
    <source>
        <dbReference type="ARBA" id="ARBA00012924"/>
    </source>
</evidence>